<comment type="caution">
    <text evidence="2">The sequence shown here is derived from an EMBL/GenBank/DDBJ whole genome shotgun (WGS) entry which is preliminary data.</text>
</comment>
<feature type="compositionally biased region" description="Low complexity" evidence="1">
    <location>
        <begin position="280"/>
        <end position="294"/>
    </location>
</feature>
<feature type="compositionally biased region" description="Polar residues" evidence="1">
    <location>
        <begin position="175"/>
        <end position="185"/>
    </location>
</feature>
<feature type="compositionally biased region" description="Polar residues" evidence="1">
    <location>
        <begin position="65"/>
        <end position="76"/>
    </location>
</feature>
<name>A0A9P7NED4_9HYPO</name>
<evidence type="ECO:0000313" key="2">
    <source>
        <dbReference type="EMBL" id="KAG6014222.1"/>
    </source>
</evidence>
<feature type="region of interest" description="Disordered" evidence="1">
    <location>
        <begin position="17"/>
        <end position="76"/>
    </location>
</feature>
<feature type="region of interest" description="Disordered" evidence="1">
    <location>
        <begin position="425"/>
        <end position="482"/>
    </location>
</feature>
<organism evidence="2 3">
    <name type="scientific">Claviceps pusilla</name>
    <dbReference type="NCBI Taxonomy" id="123648"/>
    <lineage>
        <taxon>Eukaryota</taxon>
        <taxon>Fungi</taxon>
        <taxon>Dikarya</taxon>
        <taxon>Ascomycota</taxon>
        <taxon>Pezizomycotina</taxon>
        <taxon>Sordariomycetes</taxon>
        <taxon>Hypocreomycetidae</taxon>
        <taxon>Hypocreales</taxon>
        <taxon>Clavicipitaceae</taxon>
        <taxon>Claviceps</taxon>
    </lineage>
</organism>
<proteinExistence type="predicted"/>
<evidence type="ECO:0000256" key="1">
    <source>
        <dbReference type="SAM" id="MobiDB-lite"/>
    </source>
</evidence>
<sequence>MPSTLSLSAEHGSYLQGLHHNSVRGRNIAPVSSPHKHHGSTPSTVLSSLPFSEEKENATTDQEDLSSLASPTLDENGQNSAHVNVWSTDSAAQNAAFPCIPLQPSPAYRPPGPESVTDLAADLNALDACKWPAFPQPCHIAPDTPEFLERIERALRIDDASLAAPLPCKTAPVRSASSSYPSPGYNTPRVRSPVSEHHPANRLSFSGLSRFGRANDTLSNLQSNSPASATSATEGLGDTSHHELVADTAAAITEWQNANQPLRKMTYNNYALTDSSELFPSDSLSQKDSVSLSPSSPPPTPSGTGSAVARVRASATATATATEAETTSSEALDGLYSLGHQYDGILEARRNGSSEVKYRPARALNGTTPPFSSSKRKASTFSLRSLTRSLTKRRRLAAIRHWASKVYHKSSRRLTEAYRRFKSHHQMSSAGVNKPWNHEQQKQEGGGGDAAAAAGGGGGGIAAAHLGGSQEDKPRGSNAIFGFERQRRSEDWWKDGVSRYRAPSGMFGK</sequence>
<feature type="region of interest" description="Disordered" evidence="1">
    <location>
        <begin position="171"/>
        <end position="238"/>
    </location>
</feature>
<dbReference type="EMBL" id="SRPW01000486">
    <property type="protein sequence ID" value="KAG6014222.1"/>
    <property type="molecule type" value="Genomic_DNA"/>
</dbReference>
<keyword evidence="3" id="KW-1185">Reference proteome</keyword>
<feature type="compositionally biased region" description="Polar residues" evidence="1">
    <location>
        <begin position="216"/>
        <end position="233"/>
    </location>
</feature>
<feature type="region of interest" description="Disordered" evidence="1">
    <location>
        <begin position="278"/>
        <end position="310"/>
    </location>
</feature>
<reference evidence="2" key="1">
    <citation type="journal article" date="2020" name="bioRxiv">
        <title>Whole genome comparisons of ergot fungi reveals the divergence and evolution of species within the genus Claviceps are the result of varying mechanisms driving genome evolution and host range expansion.</title>
        <authorList>
            <person name="Wyka S.A."/>
            <person name="Mondo S.J."/>
            <person name="Liu M."/>
            <person name="Dettman J."/>
            <person name="Nalam V."/>
            <person name="Broders K.D."/>
        </authorList>
    </citation>
    <scope>NUCLEOTIDE SEQUENCE</scope>
    <source>
        <strain evidence="2">CCC 602</strain>
    </source>
</reference>
<dbReference type="Proteomes" id="UP000748025">
    <property type="component" value="Unassembled WGS sequence"/>
</dbReference>
<dbReference type="AlphaFoldDB" id="A0A9P7NED4"/>
<evidence type="ECO:0000313" key="3">
    <source>
        <dbReference type="Proteomes" id="UP000748025"/>
    </source>
</evidence>
<gene>
    <name evidence="2" type="ORF">E4U43_006807</name>
</gene>
<dbReference type="OrthoDB" id="4936392at2759"/>
<feature type="compositionally biased region" description="Gly residues" evidence="1">
    <location>
        <begin position="444"/>
        <end position="461"/>
    </location>
</feature>
<protein>
    <submittedName>
        <fullName evidence="2">Uncharacterized protein</fullName>
    </submittedName>
</protein>
<feature type="compositionally biased region" description="Polar residues" evidence="1">
    <location>
        <begin position="40"/>
        <end position="50"/>
    </location>
</feature>
<accession>A0A9P7NED4</accession>